<keyword evidence="6" id="KW-0813">Transport</keyword>
<evidence type="ECO:0000256" key="9">
    <source>
        <dbReference type="ARBA" id="ARBA00022917"/>
    </source>
</evidence>
<organism evidence="19 20">
    <name type="scientific">Accipiter nisus</name>
    <name type="common">Eurasian sparrowhawk</name>
    <dbReference type="NCBI Taxonomy" id="211598"/>
    <lineage>
        <taxon>Eukaryota</taxon>
        <taxon>Metazoa</taxon>
        <taxon>Chordata</taxon>
        <taxon>Craniata</taxon>
        <taxon>Vertebrata</taxon>
        <taxon>Euteleostomi</taxon>
        <taxon>Archelosauria</taxon>
        <taxon>Archosauria</taxon>
        <taxon>Dinosauria</taxon>
        <taxon>Saurischia</taxon>
        <taxon>Theropoda</taxon>
        <taxon>Coelurosauria</taxon>
        <taxon>Aves</taxon>
        <taxon>Neognathae</taxon>
        <taxon>Neoaves</taxon>
        <taxon>Telluraves</taxon>
        <taxon>Accipitrimorphae</taxon>
        <taxon>Accipitriformes</taxon>
        <taxon>Accipitridae</taxon>
        <taxon>Accipitrinae</taxon>
        <taxon>Accipiter</taxon>
    </lineage>
</organism>
<dbReference type="InterPro" id="IPR036821">
    <property type="entry name" value="Peptide_deformylase_sf"/>
</dbReference>
<sequence>MFSPMLRRQKPVSPAPVPVPSSRGSPGPLPFPVPVPFPVPHYRPSFSKTARVSASVSGRIARCAAHAGDSPGTGSGGTGSGGTGSGAAAHREGSGQSGAMAAAAAAEEARLLAWLRGPAAAGPGGSELSAYVAELAALGLAELGREPARLAAERARVGAETRRLAFEHYRAFIRSAECTGRAGRGFGGIESRLGSLLGRLPALQDACRNFMRDAEEIACSRRMNSLTLNRHTEILEILEIPQLMDTCVRNGYYEEALELAAYVRRLERKHSSIPVIQGIVDEVRQSAQLMLNQLIQQLRTNIQLPACLRVIGYLRRMDVFTEAELRIKFLQARDAWLRSIQASIPDDDPYFHITKTIEACRVHLFDIVTQYRAIFSDEEPLLPPEGQALNEGAIFHGWVLQKVSEFLRTLERDLRRGVGGRLDSLLGQCMYFGLSFSRVGADFRGQLAPLFQRVAAATFKKAVEEAVEKFREEMNSYTLISAPAVLGGSAGVPVPAAQPGTLQPPMVLLDFPPLACFLNGLLVAFNDLRLCCPVALAQDVTACLEDALGEVNKTILAFHRAEEAAFSGREQELFAQFCTAFLDDLLPYLNRCLQLLFPPAQIAQALGETPGDLRFLEGGEPPPVAPPPRDILGLVTSVGVPRGPPHEPPPLSLPQASPPPSCSASAAWAASTWSPSGSPWLFSCRHRQRRNRPKRTPHARSGNRKPWPGGPCLRRGRRTPPPGLCCRTFPRPQGSGGLRLGRAASPHDGGAGIPGPCLPSRCLYRCPQDLLPAPPPPRKKSPHRPRALRFLPAARGRCLLPPRNTAPALGGHRRCARRPASMAALAAGRRLAGRARPGAPGRGYGEAAGWGERERSYWRALRRKVLGPPVPPFASPCQVGAPVLRAAAAAVAPERLGGPELRELAAALAAGLRREPCLGLSAPQLGVPLRVFAAELTPARCLQYPPALRRAHGIEPFPFRLLVNPTLRVLDARLVTAPEGCASLKGFSAYVPRHWAVHISGVDEHGEPVSWEAKGWAARVVQHEMDHLDGILYVDRMDSRTFTNVGWMELLD</sequence>
<dbReference type="GO" id="GO:0006412">
    <property type="term" value="P:translation"/>
    <property type="evidence" value="ECO:0007669"/>
    <property type="project" value="UniProtKB-KW"/>
</dbReference>
<name>A0A8B9NQE7_9AVES</name>
<dbReference type="CDD" id="cd00487">
    <property type="entry name" value="Pep_deformylase"/>
    <property type="match status" value="1"/>
</dbReference>
<evidence type="ECO:0000256" key="14">
    <source>
        <dbReference type="ARBA" id="ARBA00032756"/>
    </source>
</evidence>
<dbReference type="Pfam" id="PF01327">
    <property type="entry name" value="Pep_deformylase"/>
    <property type="match status" value="1"/>
</dbReference>
<evidence type="ECO:0000256" key="12">
    <source>
        <dbReference type="ARBA" id="ARBA00023136"/>
    </source>
</evidence>
<dbReference type="FunFam" id="3.90.45.10:FF:000003">
    <property type="entry name" value="Peptide deformylase"/>
    <property type="match status" value="1"/>
</dbReference>
<dbReference type="SUPFAM" id="SSF74788">
    <property type="entry name" value="Cullin repeat-like"/>
    <property type="match status" value="1"/>
</dbReference>
<dbReference type="InterPro" id="IPR016159">
    <property type="entry name" value="Cullin_repeat-like_dom_sf"/>
</dbReference>
<comment type="similarity">
    <text evidence="3">Belongs to the polypeptide deformylase family.</text>
</comment>
<evidence type="ECO:0000313" key="19">
    <source>
        <dbReference type="Ensembl" id="ENSANIP00000026256.1"/>
    </source>
</evidence>
<dbReference type="Proteomes" id="UP000694541">
    <property type="component" value="Unplaced"/>
</dbReference>
<dbReference type="InterPro" id="IPR023635">
    <property type="entry name" value="Peptide_deformylase"/>
</dbReference>
<dbReference type="EC" id="3.5.1.88" evidence="4"/>
<comment type="similarity">
    <text evidence="2">Belongs to the COG8 family.</text>
</comment>
<dbReference type="NCBIfam" id="NF001159">
    <property type="entry name" value="PRK00150.1-3"/>
    <property type="match status" value="1"/>
</dbReference>
<dbReference type="AlphaFoldDB" id="A0A8B9NQE7"/>
<dbReference type="GO" id="GO:0042586">
    <property type="term" value="F:peptide deformylase activity"/>
    <property type="evidence" value="ECO:0007669"/>
    <property type="project" value="UniProtKB-EC"/>
</dbReference>
<evidence type="ECO:0000256" key="8">
    <source>
        <dbReference type="ARBA" id="ARBA00022801"/>
    </source>
</evidence>
<evidence type="ECO:0000256" key="17">
    <source>
        <dbReference type="ARBA" id="ARBA00072142"/>
    </source>
</evidence>
<protein>
    <recommendedName>
        <fullName evidence="5">Conserved oligomeric Golgi complex subunit 8</fullName>
        <ecNumber evidence="4">3.5.1.88</ecNumber>
    </recommendedName>
    <alternativeName>
        <fullName evidence="13">Component of oligomeric Golgi complex 8</fullName>
    </alternativeName>
    <alternativeName>
        <fullName evidence="17">Peptide deformylase, mitochondrial</fullName>
    </alternativeName>
    <alternativeName>
        <fullName evidence="14">Polypeptide deformylase</fullName>
    </alternativeName>
</protein>
<accession>A0A8B9NQE7</accession>
<dbReference type="GO" id="GO:0005739">
    <property type="term" value="C:mitochondrion"/>
    <property type="evidence" value="ECO:0007669"/>
    <property type="project" value="UniProtKB-ARBA"/>
</dbReference>
<comment type="function">
    <text evidence="15">Removes the formyl group from the N-terminal Met of newly synthesized proteins.</text>
</comment>
<dbReference type="SUPFAM" id="SSF56420">
    <property type="entry name" value="Peptide deformylase"/>
    <property type="match status" value="1"/>
</dbReference>
<feature type="region of interest" description="Disordered" evidence="18">
    <location>
        <begin position="639"/>
        <end position="659"/>
    </location>
</feature>
<comment type="catalytic activity">
    <reaction evidence="16">
        <text>N-terminal N-formyl-L-methionyl-[peptide] + H2O = N-terminal L-methionyl-[peptide] + formate</text>
        <dbReference type="Rhea" id="RHEA:24420"/>
        <dbReference type="Rhea" id="RHEA-COMP:10639"/>
        <dbReference type="Rhea" id="RHEA-COMP:10640"/>
        <dbReference type="ChEBI" id="CHEBI:15377"/>
        <dbReference type="ChEBI" id="CHEBI:15740"/>
        <dbReference type="ChEBI" id="CHEBI:49298"/>
        <dbReference type="ChEBI" id="CHEBI:64731"/>
        <dbReference type="EC" id="3.5.1.88"/>
    </reaction>
</comment>
<dbReference type="Pfam" id="PF04124">
    <property type="entry name" value="Dor1"/>
    <property type="match status" value="1"/>
</dbReference>
<evidence type="ECO:0000256" key="10">
    <source>
        <dbReference type="ARBA" id="ARBA00022927"/>
    </source>
</evidence>
<keyword evidence="9" id="KW-0648">Protein biosynthesis</keyword>
<evidence type="ECO:0000256" key="6">
    <source>
        <dbReference type="ARBA" id="ARBA00022448"/>
    </source>
</evidence>
<evidence type="ECO:0000256" key="15">
    <source>
        <dbReference type="ARBA" id="ARBA00037114"/>
    </source>
</evidence>
<dbReference type="Gene3D" id="3.90.45.10">
    <property type="entry name" value="Peptide deformylase"/>
    <property type="match status" value="1"/>
</dbReference>
<evidence type="ECO:0000313" key="20">
    <source>
        <dbReference type="Proteomes" id="UP000694541"/>
    </source>
</evidence>
<evidence type="ECO:0000256" key="4">
    <source>
        <dbReference type="ARBA" id="ARBA00012175"/>
    </source>
</evidence>
<keyword evidence="12" id="KW-0472">Membrane</keyword>
<evidence type="ECO:0000256" key="5">
    <source>
        <dbReference type="ARBA" id="ARBA00020983"/>
    </source>
</evidence>
<dbReference type="GO" id="GO:0006891">
    <property type="term" value="P:intra-Golgi vesicle-mediated transport"/>
    <property type="evidence" value="ECO:0007669"/>
    <property type="project" value="TreeGrafter"/>
</dbReference>
<comment type="subcellular location">
    <subcellularLocation>
        <location evidence="1">Golgi apparatus membrane</location>
        <topology evidence="1">Peripheral membrane protein</topology>
    </subcellularLocation>
</comment>
<keyword evidence="20" id="KW-1185">Reference proteome</keyword>
<evidence type="ECO:0000256" key="1">
    <source>
        <dbReference type="ARBA" id="ARBA00004395"/>
    </source>
</evidence>
<dbReference type="GO" id="GO:0015031">
    <property type="term" value="P:protein transport"/>
    <property type="evidence" value="ECO:0007669"/>
    <property type="project" value="UniProtKB-KW"/>
</dbReference>
<feature type="compositionally biased region" description="Pro residues" evidence="18">
    <location>
        <begin position="642"/>
        <end position="659"/>
    </location>
</feature>
<reference evidence="19" key="2">
    <citation type="submission" date="2025-09" db="UniProtKB">
        <authorList>
            <consortium name="Ensembl"/>
        </authorList>
    </citation>
    <scope>IDENTIFICATION</scope>
</reference>
<dbReference type="GO" id="GO:0046872">
    <property type="term" value="F:metal ion binding"/>
    <property type="evidence" value="ECO:0007669"/>
    <property type="project" value="UniProtKB-KW"/>
</dbReference>
<evidence type="ECO:0000256" key="18">
    <source>
        <dbReference type="SAM" id="MobiDB-lite"/>
    </source>
</evidence>
<keyword evidence="10" id="KW-0653">Protein transport</keyword>
<dbReference type="GO" id="GO:0000139">
    <property type="term" value="C:Golgi membrane"/>
    <property type="evidence" value="ECO:0007669"/>
    <property type="project" value="UniProtKB-SubCell"/>
</dbReference>
<evidence type="ECO:0000256" key="2">
    <source>
        <dbReference type="ARBA" id="ARBA00006419"/>
    </source>
</evidence>
<keyword evidence="8" id="KW-0378">Hydrolase</keyword>
<dbReference type="PRINTS" id="PR01576">
    <property type="entry name" value="PDEFORMYLASE"/>
</dbReference>
<evidence type="ECO:0000256" key="7">
    <source>
        <dbReference type="ARBA" id="ARBA00022723"/>
    </source>
</evidence>
<dbReference type="InterPro" id="IPR007255">
    <property type="entry name" value="COG8"/>
</dbReference>
<dbReference type="HAMAP" id="MF_00163">
    <property type="entry name" value="Pep_deformylase"/>
    <property type="match status" value="1"/>
</dbReference>
<keyword evidence="11" id="KW-0333">Golgi apparatus</keyword>
<reference evidence="19" key="1">
    <citation type="submission" date="2025-08" db="UniProtKB">
        <authorList>
            <consortium name="Ensembl"/>
        </authorList>
    </citation>
    <scope>IDENTIFICATION</scope>
</reference>
<feature type="compositionally biased region" description="Gly residues" evidence="18">
    <location>
        <begin position="71"/>
        <end position="85"/>
    </location>
</feature>
<feature type="region of interest" description="Disordered" evidence="18">
    <location>
        <begin position="688"/>
        <end position="714"/>
    </location>
</feature>
<evidence type="ECO:0000256" key="11">
    <source>
        <dbReference type="ARBA" id="ARBA00023034"/>
    </source>
</evidence>
<dbReference type="Ensembl" id="ENSANIT00000027122.1">
    <property type="protein sequence ID" value="ENSANIP00000026256.1"/>
    <property type="gene ID" value="ENSANIG00000017631.1"/>
</dbReference>
<evidence type="ECO:0000256" key="3">
    <source>
        <dbReference type="ARBA" id="ARBA00010759"/>
    </source>
</evidence>
<evidence type="ECO:0000256" key="13">
    <source>
        <dbReference type="ARBA" id="ARBA00031347"/>
    </source>
</evidence>
<dbReference type="GO" id="GO:0017119">
    <property type="term" value="C:Golgi transport complex"/>
    <property type="evidence" value="ECO:0007669"/>
    <property type="project" value="InterPro"/>
</dbReference>
<feature type="compositionally biased region" description="Basic residues" evidence="18">
    <location>
        <begin position="688"/>
        <end position="703"/>
    </location>
</feature>
<evidence type="ECO:0000256" key="16">
    <source>
        <dbReference type="ARBA" id="ARBA00048875"/>
    </source>
</evidence>
<dbReference type="PANTHER" id="PTHR21311">
    <property type="entry name" value="CONSERVED OLIGOMERIC GOLGI COMPLEX COMPONENT 8"/>
    <property type="match status" value="1"/>
</dbReference>
<proteinExistence type="inferred from homology"/>
<feature type="region of interest" description="Disordered" evidence="18">
    <location>
        <begin position="65"/>
        <end position="101"/>
    </location>
</feature>
<dbReference type="PANTHER" id="PTHR21311:SF0">
    <property type="entry name" value="CONSERVED OLIGOMERIC GOLGI COMPLEX SUBUNIT 8"/>
    <property type="match status" value="1"/>
</dbReference>
<feature type="region of interest" description="Disordered" evidence="18">
    <location>
        <begin position="1"/>
        <end position="27"/>
    </location>
</feature>
<keyword evidence="7" id="KW-0479">Metal-binding</keyword>